<evidence type="ECO:0000313" key="3">
    <source>
        <dbReference type="Proteomes" id="UP000187203"/>
    </source>
</evidence>
<reference evidence="3" key="1">
    <citation type="submission" date="2013-09" db="EMBL/GenBank/DDBJ databases">
        <title>Corchorus olitorius genome sequencing.</title>
        <authorList>
            <person name="Alam M."/>
            <person name="Haque M.S."/>
            <person name="Islam M.S."/>
            <person name="Emdad E.M."/>
            <person name="Islam M.M."/>
            <person name="Ahmed B."/>
            <person name="Halim A."/>
            <person name="Hossen Q.M.M."/>
            <person name="Hossain M.Z."/>
            <person name="Ahmed R."/>
            <person name="Khan M.M."/>
            <person name="Islam R."/>
            <person name="Rashid M.M."/>
            <person name="Khan S.A."/>
            <person name="Rahman M.S."/>
            <person name="Alam M."/>
            <person name="Yahiya A.S."/>
            <person name="Khan M.S."/>
            <person name="Azam M.S."/>
            <person name="Haque T."/>
            <person name="Lashkar M.Z.H."/>
            <person name="Akhand A.I."/>
            <person name="Morshed G."/>
            <person name="Roy S."/>
            <person name="Uddin K.S."/>
            <person name="Rabeya T."/>
            <person name="Hossain A.S."/>
            <person name="Chowdhury A."/>
            <person name="Snigdha A.R."/>
            <person name="Mortoza M.S."/>
            <person name="Matin S.A."/>
            <person name="Hoque S.M.E."/>
            <person name="Islam M.K."/>
            <person name="Roy D.K."/>
            <person name="Haider R."/>
            <person name="Moosa M.M."/>
            <person name="Elias S.M."/>
            <person name="Hasan A.M."/>
            <person name="Jahan S."/>
            <person name="Shafiuddin M."/>
            <person name="Mahmood N."/>
            <person name="Shommy N.S."/>
        </authorList>
    </citation>
    <scope>NUCLEOTIDE SEQUENCE [LARGE SCALE GENOMIC DNA]</scope>
    <source>
        <strain evidence="3">cv. O-4</strain>
    </source>
</reference>
<comment type="caution">
    <text evidence="2">The sequence shown here is derived from an EMBL/GenBank/DDBJ whole genome shotgun (WGS) entry which is preliminary data.</text>
</comment>
<sequence length="156" mass="17636">MHGRRSLKPELAPFDSEIGKRRMSESAEGSGGDGKDKNLLGRMSALESKLESMMGLLKQSMQVRDVVKPAKAESAAQSMAEQGVVEPFKMEVRIEIPIYDGELNPEKLNGWIKQLEVYFSTKPYTNQQRISFARLRLGNHAVTWWESYNSGLVWNC</sequence>
<feature type="region of interest" description="Disordered" evidence="1">
    <location>
        <begin position="1"/>
        <end position="41"/>
    </location>
</feature>
<name>A0A1R3I4U8_9ROSI</name>
<protein>
    <recommendedName>
        <fullName evidence="4">Retrotransposon gag protein</fullName>
    </recommendedName>
</protein>
<evidence type="ECO:0000256" key="1">
    <source>
        <dbReference type="SAM" id="MobiDB-lite"/>
    </source>
</evidence>
<organism evidence="2 3">
    <name type="scientific">Corchorus olitorius</name>
    <dbReference type="NCBI Taxonomy" id="93759"/>
    <lineage>
        <taxon>Eukaryota</taxon>
        <taxon>Viridiplantae</taxon>
        <taxon>Streptophyta</taxon>
        <taxon>Embryophyta</taxon>
        <taxon>Tracheophyta</taxon>
        <taxon>Spermatophyta</taxon>
        <taxon>Magnoliopsida</taxon>
        <taxon>eudicotyledons</taxon>
        <taxon>Gunneridae</taxon>
        <taxon>Pentapetalae</taxon>
        <taxon>rosids</taxon>
        <taxon>malvids</taxon>
        <taxon>Malvales</taxon>
        <taxon>Malvaceae</taxon>
        <taxon>Grewioideae</taxon>
        <taxon>Apeibeae</taxon>
        <taxon>Corchorus</taxon>
    </lineage>
</organism>
<dbReference type="Proteomes" id="UP000187203">
    <property type="component" value="Unassembled WGS sequence"/>
</dbReference>
<accession>A0A1R3I4U8</accession>
<proteinExistence type="predicted"/>
<keyword evidence="3" id="KW-1185">Reference proteome</keyword>
<dbReference type="EMBL" id="AWUE01018914">
    <property type="protein sequence ID" value="OMO77559.1"/>
    <property type="molecule type" value="Genomic_DNA"/>
</dbReference>
<evidence type="ECO:0008006" key="4">
    <source>
        <dbReference type="Google" id="ProtNLM"/>
    </source>
</evidence>
<dbReference type="OrthoDB" id="1934635at2759"/>
<evidence type="ECO:0000313" key="2">
    <source>
        <dbReference type="EMBL" id="OMO77559.1"/>
    </source>
</evidence>
<gene>
    <name evidence="2" type="ORF">COLO4_25093</name>
</gene>
<dbReference type="AlphaFoldDB" id="A0A1R3I4U8"/>